<dbReference type="Pfam" id="PF22507">
    <property type="entry name" value="DUF6994"/>
    <property type="match status" value="1"/>
</dbReference>
<dbReference type="EMBL" id="JAQMJO010000003">
    <property type="protein sequence ID" value="MDB8605799.1"/>
    <property type="molecule type" value="Genomic_DNA"/>
</dbReference>
<evidence type="ECO:0000313" key="1">
    <source>
        <dbReference type="EMBL" id="MDB8605799.1"/>
    </source>
</evidence>
<evidence type="ECO:0000313" key="2">
    <source>
        <dbReference type="Proteomes" id="UP001212483"/>
    </source>
</evidence>
<organism evidence="1 2">
    <name type="scientific">Streptococcus salivarius</name>
    <dbReference type="NCBI Taxonomy" id="1304"/>
    <lineage>
        <taxon>Bacteria</taxon>
        <taxon>Bacillati</taxon>
        <taxon>Bacillota</taxon>
        <taxon>Bacilli</taxon>
        <taxon>Lactobacillales</taxon>
        <taxon>Streptococcaceae</taxon>
        <taxon>Streptococcus</taxon>
    </lineage>
</organism>
<dbReference type="Proteomes" id="UP001212483">
    <property type="component" value="Unassembled WGS sequence"/>
</dbReference>
<dbReference type="RefSeq" id="WP_037611203.1">
    <property type="nucleotide sequence ID" value="NZ_JADMUM010000195.1"/>
</dbReference>
<name>A0AB35ITL9_STRSL</name>
<dbReference type="AlphaFoldDB" id="A0AB35ITL9"/>
<accession>A0AB35ITL9</accession>
<sequence>MEVIKENLRRCDAFYQFLEENSHNYIPYLFDHLCEDPDASDRTLYQELSNKFQIPARKDHLIDDIEGRKIRLASDIICGRKQIVKFHENDYKKWREDFELVRSNLNLHFLWPKHKAPTINTYRYTKYLDRIDYLLFDLKCYFRGQEAPMIAAYQGEETEIWLRQFNRGFKYFIDKMKLNAFVNENYEVLGISKAQSEIIQKIISRKEISDTLNLYMENMLNLNRKGIFS</sequence>
<reference evidence="1" key="1">
    <citation type="submission" date="2023-01" db="EMBL/GenBank/DDBJ databases">
        <title>Human gut microbiome strain richness.</title>
        <authorList>
            <person name="Chen-Liaw A."/>
        </authorList>
    </citation>
    <scope>NUCLEOTIDE SEQUENCE</scope>
    <source>
        <strain evidence="1">1001283st1_B9_1001283B150217_161031</strain>
    </source>
</reference>
<gene>
    <name evidence="1" type="ORF">PNU22_04800</name>
</gene>
<dbReference type="InterPro" id="IPR054263">
    <property type="entry name" value="DUF6994"/>
</dbReference>
<proteinExistence type="predicted"/>
<protein>
    <submittedName>
        <fullName evidence="1">Uncharacterized protein</fullName>
    </submittedName>
</protein>
<comment type="caution">
    <text evidence="1">The sequence shown here is derived from an EMBL/GenBank/DDBJ whole genome shotgun (WGS) entry which is preliminary data.</text>
</comment>